<dbReference type="PANTHER" id="PTHR39289">
    <property type="match status" value="1"/>
</dbReference>
<evidence type="ECO:0000256" key="1">
    <source>
        <dbReference type="ARBA" id="ARBA00005181"/>
    </source>
</evidence>
<dbReference type="Pfam" id="PF06339">
    <property type="entry name" value="Ectoine_synth"/>
    <property type="match status" value="1"/>
</dbReference>
<accession>A0A4R4WQ17</accession>
<evidence type="ECO:0000313" key="9">
    <source>
        <dbReference type="Proteomes" id="UP000294543"/>
    </source>
</evidence>
<evidence type="ECO:0000256" key="5">
    <source>
        <dbReference type="ARBA" id="ARBA00023239"/>
    </source>
</evidence>
<sequence>MLIRTLHDVLGSAHDVDWTNGTSRRLLVATDGRGYTLTDTRVRPGTTTLLRYDRHREACYCVEGEGRVETADGLFTIAPGTLYAPDPGEEHRLTSAGGMRLICVFRPALQGDENHDLAPGHPSGF</sequence>
<keyword evidence="9" id="KW-1185">Reference proteome</keyword>
<evidence type="ECO:0000256" key="7">
    <source>
        <dbReference type="ARBA" id="ARBA00048714"/>
    </source>
</evidence>
<evidence type="ECO:0000313" key="8">
    <source>
        <dbReference type="EMBL" id="TDD18635.1"/>
    </source>
</evidence>
<protein>
    <recommendedName>
        <fullName evidence="4">L-ectoine synthase</fullName>
        <ecNumber evidence="3">4.2.1.108</ecNumber>
    </recommendedName>
    <alternativeName>
        <fullName evidence="6">N-acetyldiaminobutyrate dehydratase</fullName>
    </alternativeName>
</protein>
<keyword evidence="5" id="KW-0456">Lyase</keyword>
<dbReference type="GO" id="GO:0033990">
    <property type="term" value="F:ectoine synthase activity"/>
    <property type="evidence" value="ECO:0007669"/>
    <property type="project" value="UniProtKB-EC"/>
</dbReference>
<comment type="similarity">
    <text evidence="2">Belongs to the ectoine synthase family.</text>
</comment>
<dbReference type="CDD" id="cd06978">
    <property type="entry name" value="cupin_EctC"/>
    <property type="match status" value="1"/>
</dbReference>
<dbReference type="EMBL" id="SMKP01000068">
    <property type="protein sequence ID" value="TDD18635.1"/>
    <property type="molecule type" value="Genomic_DNA"/>
</dbReference>
<dbReference type="EC" id="4.2.1.108" evidence="3"/>
<proteinExistence type="inferred from homology"/>
<dbReference type="InterPro" id="IPR014710">
    <property type="entry name" value="RmlC-like_jellyroll"/>
</dbReference>
<organism evidence="8 9">
    <name type="scientific">Nonomuraea diastatica</name>
    <dbReference type="NCBI Taxonomy" id="1848329"/>
    <lineage>
        <taxon>Bacteria</taxon>
        <taxon>Bacillati</taxon>
        <taxon>Actinomycetota</taxon>
        <taxon>Actinomycetes</taxon>
        <taxon>Streptosporangiales</taxon>
        <taxon>Streptosporangiaceae</taxon>
        <taxon>Nonomuraea</taxon>
    </lineage>
</organism>
<evidence type="ECO:0000256" key="4">
    <source>
        <dbReference type="ARBA" id="ARBA00019707"/>
    </source>
</evidence>
<dbReference type="Gene3D" id="2.60.120.10">
    <property type="entry name" value="Jelly Rolls"/>
    <property type="match status" value="1"/>
</dbReference>
<comment type="caution">
    <text evidence="8">The sequence shown here is derived from an EMBL/GenBank/DDBJ whole genome shotgun (WGS) entry which is preliminary data.</text>
</comment>
<comment type="pathway">
    <text evidence="1">Amine and polyamine biosynthesis; ectoine biosynthesis; L-ectoine from L-aspartate 4-semialdehyde: step 3/3.</text>
</comment>
<comment type="catalytic activity">
    <reaction evidence="7">
        <text>(2S)-4-acetamido-2-aminobutanoate = L-ectoine + H2O</text>
        <dbReference type="Rhea" id="RHEA:17281"/>
        <dbReference type="ChEBI" id="CHEBI:15377"/>
        <dbReference type="ChEBI" id="CHEBI:58515"/>
        <dbReference type="ChEBI" id="CHEBI:58929"/>
        <dbReference type="EC" id="4.2.1.108"/>
    </reaction>
</comment>
<dbReference type="AlphaFoldDB" id="A0A4R4WQ17"/>
<dbReference type="GO" id="GO:0019491">
    <property type="term" value="P:ectoine biosynthetic process"/>
    <property type="evidence" value="ECO:0007669"/>
    <property type="project" value="UniProtKB-UniPathway"/>
</dbReference>
<dbReference type="Proteomes" id="UP000294543">
    <property type="component" value="Unassembled WGS sequence"/>
</dbReference>
<dbReference type="OrthoDB" id="4406415at2"/>
<dbReference type="InterPro" id="IPR011051">
    <property type="entry name" value="RmlC_Cupin_sf"/>
</dbReference>
<dbReference type="RefSeq" id="WP_132511643.1">
    <property type="nucleotide sequence ID" value="NZ_SMKP01000068.1"/>
</dbReference>
<dbReference type="SUPFAM" id="SSF51182">
    <property type="entry name" value="RmlC-like cupins"/>
    <property type="match status" value="1"/>
</dbReference>
<dbReference type="InterPro" id="IPR010462">
    <property type="entry name" value="Ectoine_synth"/>
</dbReference>
<dbReference type="UniPathway" id="UPA00067">
    <property type="reaction ID" value="UER00123"/>
</dbReference>
<reference evidence="8 9" key="1">
    <citation type="submission" date="2019-03" db="EMBL/GenBank/DDBJ databases">
        <title>Draft genome sequences of novel Actinobacteria.</title>
        <authorList>
            <person name="Sahin N."/>
            <person name="Ay H."/>
            <person name="Saygin H."/>
        </authorList>
    </citation>
    <scope>NUCLEOTIDE SEQUENCE [LARGE SCALE GENOMIC DNA]</scope>
    <source>
        <strain evidence="8 9">KC712</strain>
    </source>
</reference>
<evidence type="ECO:0000256" key="3">
    <source>
        <dbReference type="ARBA" id="ARBA00013192"/>
    </source>
</evidence>
<name>A0A4R4WQ17_9ACTN</name>
<dbReference type="PANTHER" id="PTHR39289:SF1">
    <property type="entry name" value="L-ECTOINE SYNTHASE"/>
    <property type="match status" value="1"/>
</dbReference>
<gene>
    <name evidence="8" type="ORF">E1294_23760</name>
</gene>
<evidence type="ECO:0000256" key="2">
    <source>
        <dbReference type="ARBA" id="ARBA00009637"/>
    </source>
</evidence>
<evidence type="ECO:0000256" key="6">
    <source>
        <dbReference type="ARBA" id="ARBA00033271"/>
    </source>
</evidence>